<evidence type="ECO:0000313" key="8">
    <source>
        <dbReference type="EMBL" id="TGO55026.1"/>
    </source>
</evidence>
<dbReference type="OrthoDB" id="4329349at2759"/>
<comment type="caution">
    <text evidence="8">The sequence shown here is derived from an EMBL/GenBank/DDBJ whole genome shotgun (WGS) entry which is preliminary data.</text>
</comment>
<dbReference type="PANTHER" id="PTHR33048">
    <property type="entry name" value="PTH11-LIKE INTEGRAL MEMBRANE PROTEIN (AFU_ORTHOLOGUE AFUA_5G11245)"/>
    <property type="match status" value="1"/>
</dbReference>
<dbReference type="EMBL" id="PQXJ01000253">
    <property type="protein sequence ID" value="TGO55026.1"/>
    <property type="molecule type" value="Genomic_DNA"/>
</dbReference>
<comment type="subcellular location">
    <subcellularLocation>
        <location evidence="1">Membrane</location>
        <topology evidence="1">Multi-pass membrane protein</topology>
    </subcellularLocation>
</comment>
<feature type="transmembrane region" description="Helical" evidence="6">
    <location>
        <begin position="7"/>
        <end position="26"/>
    </location>
</feature>
<keyword evidence="2 6" id="KW-0812">Transmembrane</keyword>
<dbReference type="PANTHER" id="PTHR33048:SF152">
    <property type="entry name" value="INTEGRAL MEMBRANE PROTEIN"/>
    <property type="match status" value="1"/>
</dbReference>
<dbReference type="InterPro" id="IPR049326">
    <property type="entry name" value="Rhodopsin_dom_fungi"/>
</dbReference>
<dbReference type="AlphaFoldDB" id="A0A4Z1I104"/>
<accession>A0A4Z1I104</accession>
<feature type="transmembrane region" description="Helical" evidence="6">
    <location>
        <begin position="123"/>
        <end position="145"/>
    </location>
</feature>
<dbReference type="Proteomes" id="UP000297452">
    <property type="component" value="Unassembled WGS sequence"/>
</dbReference>
<keyword evidence="3 6" id="KW-1133">Transmembrane helix</keyword>
<dbReference type="Pfam" id="PF20684">
    <property type="entry name" value="Fung_rhodopsin"/>
    <property type="match status" value="1"/>
</dbReference>
<keyword evidence="4 6" id="KW-0472">Membrane</keyword>
<feature type="transmembrane region" description="Helical" evidence="6">
    <location>
        <begin position="90"/>
        <end position="111"/>
    </location>
</feature>
<dbReference type="STRING" id="278944.A0A4Z1I104"/>
<dbReference type="GO" id="GO:0016020">
    <property type="term" value="C:membrane"/>
    <property type="evidence" value="ECO:0007669"/>
    <property type="project" value="UniProtKB-SubCell"/>
</dbReference>
<protein>
    <recommendedName>
        <fullName evidence="7">Rhodopsin domain-containing protein</fullName>
    </recommendedName>
</protein>
<feature type="domain" description="Rhodopsin" evidence="7">
    <location>
        <begin position="22"/>
        <end position="284"/>
    </location>
</feature>
<feature type="transmembrane region" description="Helical" evidence="6">
    <location>
        <begin position="200"/>
        <end position="219"/>
    </location>
</feature>
<evidence type="ECO:0000259" key="7">
    <source>
        <dbReference type="Pfam" id="PF20684"/>
    </source>
</evidence>
<evidence type="ECO:0000256" key="2">
    <source>
        <dbReference type="ARBA" id="ARBA00022692"/>
    </source>
</evidence>
<evidence type="ECO:0000256" key="5">
    <source>
        <dbReference type="ARBA" id="ARBA00038359"/>
    </source>
</evidence>
<gene>
    <name evidence="8" type="ORF">BOTNAR_0253g00020</name>
</gene>
<proteinExistence type="inferred from homology"/>
<evidence type="ECO:0000256" key="1">
    <source>
        <dbReference type="ARBA" id="ARBA00004141"/>
    </source>
</evidence>
<reference evidence="8 9" key="1">
    <citation type="submission" date="2017-12" db="EMBL/GenBank/DDBJ databases">
        <title>Comparative genomics of Botrytis spp.</title>
        <authorList>
            <person name="Valero-Jimenez C.A."/>
            <person name="Tapia P."/>
            <person name="Veloso J."/>
            <person name="Silva-Moreno E."/>
            <person name="Staats M."/>
            <person name="Valdes J.H."/>
            <person name="Van Kan J.A.L."/>
        </authorList>
    </citation>
    <scope>NUCLEOTIDE SEQUENCE [LARGE SCALE GENOMIC DNA]</scope>
    <source>
        <strain evidence="8 9">MUCL2120</strain>
    </source>
</reference>
<evidence type="ECO:0000256" key="4">
    <source>
        <dbReference type="ARBA" id="ARBA00023136"/>
    </source>
</evidence>
<sequence length="418" mass="46622">MLDNFELEIWIEYVIGMSAFLLRFFARWKHVGFEKFALDDLFCFIGMVKSPYPRRFCCKLGSTAGLTVDTALLVTAQQAHDFSIGSKCLFLAWICFITLTWTLKAILLSLYHRLTLGLQQHKMIKFVGGFCIVSWTACIIAHFAVCVPIERNWQVNPYPGGRYSIYPLRKCIVTDDRLDHCVLRRPNQALVGVLNILSDFRSYIGVMAIPLPLLFAARIPLYRKLILGVLFCSGILVTAIVILRVYYALSGVGDLGSVVSWAFRESFISIVTATAPGIKPLFNRSNWIDTSSLIETGTNSKAGGASRVHHSNHQFDGGNITSAIGNKDGQRGVSGRQYIELGHAENWPMTGKRNNVDVKTKELMTDSSSQEHIIAGSDDIHAIQVTPDYTSQRDFGSADLSDCNDIEFEKNKASTDSR</sequence>
<evidence type="ECO:0000313" key="9">
    <source>
        <dbReference type="Proteomes" id="UP000297452"/>
    </source>
</evidence>
<dbReference type="InterPro" id="IPR052337">
    <property type="entry name" value="SAT4-like"/>
</dbReference>
<name>A0A4Z1I104_9HELO</name>
<evidence type="ECO:0000256" key="6">
    <source>
        <dbReference type="SAM" id="Phobius"/>
    </source>
</evidence>
<feature type="transmembrane region" description="Helical" evidence="6">
    <location>
        <begin position="226"/>
        <end position="249"/>
    </location>
</feature>
<comment type="similarity">
    <text evidence="5">Belongs to the SAT4 family.</text>
</comment>
<organism evidence="8 9">
    <name type="scientific">Botryotinia narcissicola</name>
    <dbReference type="NCBI Taxonomy" id="278944"/>
    <lineage>
        <taxon>Eukaryota</taxon>
        <taxon>Fungi</taxon>
        <taxon>Dikarya</taxon>
        <taxon>Ascomycota</taxon>
        <taxon>Pezizomycotina</taxon>
        <taxon>Leotiomycetes</taxon>
        <taxon>Helotiales</taxon>
        <taxon>Sclerotiniaceae</taxon>
        <taxon>Botryotinia</taxon>
    </lineage>
</organism>
<keyword evidence="9" id="KW-1185">Reference proteome</keyword>
<evidence type="ECO:0000256" key="3">
    <source>
        <dbReference type="ARBA" id="ARBA00022989"/>
    </source>
</evidence>